<feature type="domain" description="Ethylene insensitive 3-like DNA-binding" evidence="5">
    <location>
        <begin position="2"/>
        <end position="207"/>
    </location>
</feature>
<evidence type="ECO:0000313" key="7">
    <source>
        <dbReference type="RefSeq" id="XP_039113732.1"/>
    </source>
</evidence>
<keyword evidence="6" id="KW-1185">Reference proteome</keyword>
<gene>
    <name evidence="7" type="primary">LOC120249293</name>
</gene>
<dbReference type="GO" id="GO:0003677">
    <property type="term" value="F:DNA binding"/>
    <property type="evidence" value="ECO:0007669"/>
    <property type="project" value="TreeGrafter"/>
</dbReference>
<dbReference type="InterPro" id="IPR047091">
    <property type="entry name" value="EIN3-like_DNA-bd"/>
</dbReference>
<protein>
    <submittedName>
        <fullName evidence="7">Protein ETHYLENE-INSENSITIVE 3-like 1a</fullName>
    </submittedName>
</protein>
<evidence type="ECO:0000313" key="6">
    <source>
        <dbReference type="Proteomes" id="UP001515500"/>
    </source>
</evidence>
<dbReference type="Gene3D" id="1.10.3180.10">
    <property type="entry name" value="DNA-binding domain of EIN3-like"/>
    <property type="match status" value="1"/>
</dbReference>
<keyword evidence="4" id="KW-0539">Nucleus</keyword>
<dbReference type="GO" id="GO:0003700">
    <property type="term" value="F:DNA-binding transcription factor activity"/>
    <property type="evidence" value="ECO:0007669"/>
    <property type="project" value="InterPro"/>
</dbReference>
<dbReference type="AlphaFoldDB" id="A0AB40AFP8"/>
<name>A0AB40AFP8_DIOCR</name>
<evidence type="ECO:0000256" key="1">
    <source>
        <dbReference type="ARBA" id="ARBA00004123"/>
    </source>
</evidence>
<dbReference type="GO" id="GO:0009873">
    <property type="term" value="P:ethylene-activated signaling pathway"/>
    <property type="evidence" value="ECO:0007669"/>
    <property type="project" value="UniProtKB-KW"/>
</dbReference>
<dbReference type="GeneID" id="120249293"/>
<evidence type="ECO:0000256" key="2">
    <source>
        <dbReference type="ARBA" id="ARBA00009416"/>
    </source>
</evidence>
<evidence type="ECO:0000256" key="3">
    <source>
        <dbReference type="ARBA" id="ARBA00022745"/>
    </source>
</evidence>
<evidence type="ECO:0000256" key="4">
    <source>
        <dbReference type="ARBA" id="ARBA00023242"/>
    </source>
</evidence>
<accession>A0AB40AFP8</accession>
<dbReference type="PANTHER" id="PTHR33305:SF11">
    <property type="entry name" value="PROTEIN ETHYLENE INSENSITIVE 3"/>
    <property type="match status" value="1"/>
</dbReference>
<dbReference type="Proteomes" id="UP001515500">
    <property type="component" value="Chromosome 19"/>
</dbReference>
<dbReference type="PANTHER" id="PTHR33305">
    <property type="entry name" value="ETHYLENE INSENSITIVE 3-LIKE 2 PROTEIN"/>
    <property type="match status" value="1"/>
</dbReference>
<dbReference type="GO" id="GO:0005634">
    <property type="term" value="C:nucleus"/>
    <property type="evidence" value="ECO:0007669"/>
    <property type="project" value="UniProtKB-SubCell"/>
</dbReference>
<dbReference type="RefSeq" id="XP_039113732.1">
    <property type="nucleotide sequence ID" value="XM_039257798.1"/>
</dbReference>
<proteinExistence type="inferred from homology"/>
<dbReference type="Pfam" id="PF04873">
    <property type="entry name" value="EIN3_DNA-bd"/>
    <property type="match status" value="1"/>
</dbReference>
<keyword evidence="3" id="KW-0936">Ethylene signaling pathway</keyword>
<dbReference type="InterPro" id="IPR006957">
    <property type="entry name" value="EIN3"/>
</dbReference>
<reference evidence="7" key="1">
    <citation type="submission" date="2025-08" db="UniProtKB">
        <authorList>
            <consortium name="RefSeq"/>
        </authorList>
    </citation>
    <scope>IDENTIFICATION</scope>
</reference>
<dbReference type="FunFam" id="1.10.3180.10:FF:000001">
    <property type="entry name" value="Ethylene insensitive 3-like 1"/>
    <property type="match status" value="1"/>
</dbReference>
<dbReference type="SUPFAM" id="SSF116768">
    <property type="entry name" value="DNA-binding domain of EIN3-like"/>
    <property type="match status" value="1"/>
</dbReference>
<evidence type="ECO:0000259" key="5">
    <source>
        <dbReference type="Pfam" id="PF04873"/>
    </source>
</evidence>
<comment type="similarity">
    <text evidence="2">Belongs to the EIN3 family.</text>
</comment>
<dbReference type="InterPro" id="IPR023278">
    <property type="entry name" value="Ethylene_insens-like_DNA-bd"/>
</dbReference>
<sequence length="523" mass="60197">MLSRAQDTILKMMIKIMDECNAKGFVYGIITEDGKAINACSESLREWWKEKVRFERNASLAINKYNERICAIDKQVDGHEEDQLVKEHDLQQLQDSTLGSILSALIQHCDPPQRKFPLDKGIAPPWWPTGRETWWPPMNLPENMESPPFKKPHDLKKMFKVAVLTAVIKHLMPDIEKINILVWHSKCLQDRMSYKESTIWHEILNQELNLYKQQNPNAFIPTPLETISDALSQDQYDVYMDKSDEELDDGVIIRVGRQQGEKWRQSLPAACEAGEGSGTKYVYTCENWQCLHHDPNNGFITLNARNNHQMVCTYRKFTSPSIPITSFLHNTMNGNNVFTNKPFHHSQDQHVQQQVMQQDQQQLQLHIHPRSAMANGPHFHSISNMGFNFSGHQVPVEVSPPHYHHQQQRQLLQQHHLQIGSSFEVGNSSNSIQEQELGVQPFTADFAEMIEENLDMDLLSQHDPLSSNFGFRLESHDFHQSSNIEKKHDTQLDLFDFTGDFGVSFDLPTVSSPIPLLSNQTEN</sequence>
<comment type="subcellular location">
    <subcellularLocation>
        <location evidence="1">Nucleus</location>
    </subcellularLocation>
</comment>
<organism evidence="6 7">
    <name type="scientific">Dioscorea cayennensis subsp. rotundata</name>
    <name type="common">White Guinea yam</name>
    <name type="synonym">Dioscorea rotundata</name>
    <dbReference type="NCBI Taxonomy" id="55577"/>
    <lineage>
        <taxon>Eukaryota</taxon>
        <taxon>Viridiplantae</taxon>
        <taxon>Streptophyta</taxon>
        <taxon>Embryophyta</taxon>
        <taxon>Tracheophyta</taxon>
        <taxon>Spermatophyta</taxon>
        <taxon>Magnoliopsida</taxon>
        <taxon>Liliopsida</taxon>
        <taxon>Dioscoreales</taxon>
        <taxon>Dioscoreaceae</taxon>
        <taxon>Dioscorea</taxon>
    </lineage>
</organism>